<sequence length="161" mass="18618">MEDYEKYRMQKVHAKARGIEFNLTFDEWFTWWKSTGKYHLRGKASLDYCMCRKGDIGPYSLENIYCATNKQNAQDAKANGRLKPTLGFTGMSHTTESRKKISENHALVLSEEEIASRIEAYNLIDFTKRGALTKFSKSLNISHTQAKRFIDKYLWDISSVG</sequence>
<dbReference type="RefSeq" id="YP_010090853.1">
    <property type="nucleotide sequence ID" value="NC_055721.1"/>
</dbReference>
<proteinExistence type="predicted"/>
<evidence type="ECO:0000313" key="1">
    <source>
        <dbReference type="EMBL" id="BBC78206.1"/>
    </source>
</evidence>
<reference evidence="1 2" key="1">
    <citation type="submission" date="2018-02" db="EMBL/GenBank/DDBJ databases">
        <title>Full genome sequencing of a novel polyvalent bacteriophage as one of T4-Family member.</title>
        <authorList>
            <person name="Kawasaki T."/>
            <person name="Saad A.M."/>
            <person name="Yamada T."/>
        </authorList>
    </citation>
    <scope>NUCLEOTIDE SEQUENCE [LARGE SCALE GENOMIC DNA]</scope>
    <source>
        <strain evidence="1 2">EcS1</strain>
    </source>
</reference>
<dbReference type="Proteomes" id="UP000250157">
    <property type="component" value="Segment"/>
</dbReference>
<dbReference type="EMBL" id="LC371242">
    <property type="protein sequence ID" value="BBC78206.1"/>
    <property type="molecule type" value="Genomic_DNA"/>
</dbReference>
<dbReference type="KEGG" id="vg:65108185"/>
<organism evidence="1 2">
    <name type="scientific">Escherichia phage EcS1</name>
    <dbReference type="NCBI Taxonomy" id="2083276"/>
    <lineage>
        <taxon>Viruses</taxon>
        <taxon>Duplodnaviria</taxon>
        <taxon>Heunggongvirae</taxon>
        <taxon>Uroviricota</taxon>
        <taxon>Caudoviricetes</taxon>
        <taxon>Pantevenvirales</taxon>
        <taxon>Straboviridae</taxon>
        <taxon>Tevenvirinae</taxon>
        <taxon>Kagamiyamavirus</taxon>
        <taxon>Kagamiyamavirus ecs1</taxon>
    </lineage>
</organism>
<evidence type="ECO:0000313" key="2">
    <source>
        <dbReference type="Proteomes" id="UP000250157"/>
    </source>
</evidence>
<evidence type="ECO:0008006" key="3">
    <source>
        <dbReference type="Google" id="ProtNLM"/>
    </source>
</evidence>
<protein>
    <recommendedName>
        <fullName evidence="3">Homing endonuclease</fullName>
    </recommendedName>
</protein>
<keyword evidence="2" id="KW-1185">Reference proteome</keyword>
<dbReference type="GeneID" id="65108185"/>
<name>A0A2Z5ZCK5_9CAUD</name>
<accession>A0A2Z5ZCK5</accession>